<keyword evidence="4" id="KW-1185">Reference proteome</keyword>
<dbReference type="AlphaFoldDB" id="A0A2J7QXB4"/>
<evidence type="ECO:0000256" key="1">
    <source>
        <dbReference type="SAM" id="Coils"/>
    </source>
</evidence>
<evidence type="ECO:0000313" key="3">
    <source>
        <dbReference type="EMBL" id="PNF33194.1"/>
    </source>
</evidence>
<sequence length="270" mass="29977">MSAELDNKICQQAQDTSCIADELTAKIIQNKEQVTEQISELSEEIKAVKSDFAKNEEIFQKRQGERLEQVLQVIEKEKSLNKRNFDELKSAISNSKGKLPVSPRAATSVEKSQPSESSFVPANLAVNANDDCTDSNNENGGFACSDNHESCNVRTNGGVSDQNVPISVRLHSVSRYLSQTDFSLPIFDDSSEVNAMFRLNQLDELMQLKGIPKQFQLGIAYKSIVDPGGKQWLAAISHTLTNYERFKIKSSNAKLATKKRMLATKKLKAS</sequence>
<evidence type="ECO:0000256" key="2">
    <source>
        <dbReference type="SAM" id="MobiDB-lite"/>
    </source>
</evidence>
<name>A0A2J7QXB4_9NEOP</name>
<keyword evidence="1" id="KW-0175">Coiled coil</keyword>
<proteinExistence type="predicted"/>
<accession>A0A2J7QXB4</accession>
<dbReference type="InParanoid" id="A0A2J7QXB4"/>
<dbReference type="Proteomes" id="UP000235965">
    <property type="component" value="Unassembled WGS sequence"/>
</dbReference>
<gene>
    <name evidence="3" type="ORF">B7P43_G12569</name>
</gene>
<feature type="coiled-coil region" evidence="1">
    <location>
        <begin position="24"/>
        <end position="51"/>
    </location>
</feature>
<evidence type="ECO:0000313" key="4">
    <source>
        <dbReference type="Proteomes" id="UP000235965"/>
    </source>
</evidence>
<dbReference type="STRING" id="105785.A0A2J7QXB4"/>
<dbReference type="EMBL" id="NEVH01009387">
    <property type="protein sequence ID" value="PNF33194.1"/>
    <property type="molecule type" value="Genomic_DNA"/>
</dbReference>
<protein>
    <submittedName>
        <fullName evidence="3">Uncharacterized protein</fullName>
    </submittedName>
</protein>
<feature type="compositionally biased region" description="Polar residues" evidence="2">
    <location>
        <begin position="109"/>
        <end position="118"/>
    </location>
</feature>
<comment type="caution">
    <text evidence="3">The sequence shown here is derived from an EMBL/GenBank/DDBJ whole genome shotgun (WGS) entry which is preliminary data.</text>
</comment>
<reference evidence="3 4" key="1">
    <citation type="submission" date="2017-12" db="EMBL/GenBank/DDBJ databases">
        <title>Hemimetabolous genomes reveal molecular basis of termite eusociality.</title>
        <authorList>
            <person name="Harrison M.C."/>
            <person name="Jongepier E."/>
            <person name="Robertson H.M."/>
            <person name="Arning N."/>
            <person name="Bitard-Feildel T."/>
            <person name="Chao H."/>
            <person name="Childers C.P."/>
            <person name="Dinh H."/>
            <person name="Doddapaneni H."/>
            <person name="Dugan S."/>
            <person name="Gowin J."/>
            <person name="Greiner C."/>
            <person name="Han Y."/>
            <person name="Hu H."/>
            <person name="Hughes D.S.T."/>
            <person name="Huylmans A.-K."/>
            <person name="Kemena C."/>
            <person name="Kremer L.P.M."/>
            <person name="Lee S.L."/>
            <person name="Lopez-Ezquerra A."/>
            <person name="Mallet L."/>
            <person name="Monroy-Kuhn J.M."/>
            <person name="Moser A."/>
            <person name="Murali S.C."/>
            <person name="Muzny D.M."/>
            <person name="Otani S."/>
            <person name="Piulachs M.-D."/>
            <person name="Poelchau M."/>
            <person name="Qu J."/>
            <person name="Schaub F."/>
            <person name="Wada-Katsumata A."/>
            <person name="Worley K.C."/>
            <person name="Xie Q."/>
            <person name="Ylla G."/>
            <person name="Poulsen M."/>
            <person name="Gibbs R.A."/>
            <person name="Schal C."/>
            <person name="Richards S."/>
            <person name="Belles X."/>
            <person name="Korb J."/>
            <person name="Bornberg-Bauer E."/>
        </authorList>
    </citation>
    <scope>NUCLEOTIDE SEQUENCE [LARGE SCALE GENOMIC DNA]</scope>
    <source>
        <tissue evidence="3">Whole body</tissue>
    </source>
</reference>
<dbReference type="OrthoDB" id="7697273at2759"/>
<feature type="region of interest" description="Disordered" evidence="2">
    <location>
        <begin position="96"/>
        <end position="118"/>
    </location>
</feature>
<organism evidence="3 4">
    <name type="scientific">Cryptotermes secundus</name>
    <dbReference type="NCBI Taxonomy" id="105785"/>
    <lineage>
        <taxon>Eukaryota</taxon>
        <taxon>Metazoa</taxon>
        <taxon>Ecdysozoa</taxon>
        <taxon>Arthropoda</taxon>
        <taxon>Hexapoda</taxon>
        <taxon>Insecta</taxon>
        <taxon>Pterygota</taxon>
        <taxon>Neoptera</taxon>
        <taxon>Polyneoptera</taxon>
        <taxon>Dictyoptera</taxon>
        <taxon>Blattodea</taxon>
        <taxon>Blattoidea</taxon>
        <taxon>Termitoidae</taxon>
        <taxon>Kalotermitidae</taxon>
        <taxon>Cryptotermitinae</taxon>
        <taxon>Cryptotermes</taxon>
    </lineage>
</organism>